<dbReference type="GO" id="GO:0004571">
    <property type="term" value="F:mannosyl-oligosaccharide 1,2-alpha-mannosidase activity"/>
    <property type="evidence" value="ECO:0007669"/>
    <property type="project" value="UniProtKB-EC"/>
</dbReference>
<keyword evidence="21" id="KW-1185">Reference proteome</keyword>
<dbReference type="GO" id="GO:0000139">
    <property type="term" value="C:Golgi membrane"/>
    <property type="evidence" value="ECO:0007669"/>
    <property type="project" value="TreeGrafter"/>
</dbReference>
<dbReference type="Gene3D" id="1.50.10.10">
    <property type="match status" value="1"/>
</dbReference>
<comment type="pathway">
    <text evidence="2">Protein modification; protein glycosylation.</text>
</comment>
<keyword evidence="10 18" id="KW-0326">Glycosidase</keyword>
<comment type="catalytic activity">
    <reaction evidence="11">
        <text>N(4)-(alpha-D-Man-(1-&gt;2)-alpha-D-Man-(1-&gt;2)-alpha-D-Man-(1-&gt;3)-[alpha-D-Man-(1-&gt;3)-[alpha-D-Man-(1-&gt;2)-alpha-D-Man-(1-&gt;6)]-alpha-D-Man-(1-&gt;6)]-beta-D-Man-(1-&gt;4)-beta-D-GlcNAc-(1-&gt;4)-beta-D-GlcNAc)-L-asparaginyl-[protein] (N-glucan mannose isomer 8A1,2,3B1,3) + 3 H2O = N(4)-(alpha-D-Man-(1-&gt;3)-[alpha-D-Man-(1-&gt;3)-[alpha-D-Man-(1-&gt;6)]-alpha-D-Man-(1-&gt;6)]-beta-D-Man-(1-&gt;4)-beta-D-GlcNAc-(1-&gt;4)-beta-D-GlcNAc)-L-asparaginyl-[protein] (N-glucan mannose isomer 5A1,2) + 3 beta-D-mannose</text>
        <dbReference type="Rhea" id="RHEA:56028"/>
        <dbReference type="Rhea" id="RHEA-COMP:14358"/>
        <dbReference type="Rhea" id="RHEA-COMP:14367"/>
        <dbReference type="ChEBI" id="CHEBI:15377"/>
        <dbReference type="ChEBI" id="CHEBI:28563"/>
        <dbReference type="ChEBI" id="CHEBI:59087"/>
        <dbReference type="ChEBI" id="CHEBI:60628"/>
        <dbReference type="EC" id="3.2.1.113"/>
    </reaction>
</comment>
<feature type="active site" description="Proton donor" evidence="15">
    <location>
        <position position="186"/>
    </location>
</feature>
<feature type="region of interest" description="Disordered" evidence="19">
    <location>
        <begin position="1"/>
        <end position="100"/>
    </location>
</feature>
<dbReference type="EMBL" id="VZTO01011357">
    <property type="protein sequence ID" value="NXT22471.1"/>
    <property type="molecule type" value="Genomic_DNA"/>
</dbReference>
<feature type="compositionally biased region" description="Basic and acidic residues" evidence="19">
    <location>
        <begin position="66"/>
        <end position="80"/>
    </location>
</feature>
<evidence type="ECO:0000256" key="8">
    <source>
        <dbReference type="ARBA" id="ARBA00023136"/>
    </source>
</evidence>
<dbReference type="AlphaFoldDB" id="A0A7L3AQK4"/>
<evidence type="ECO:0000256" key="3">
    <source>
        <dbReference type="ARBA" id="ARBA00007658"/>
    </source>
</evidence>
<comment type="cofactor">
    <cofactor evidence="1 16">
        <name>Ca(2+)</name>
        <dbReference type="ChEBI" id="CHEBI:29108"/>
    </cofactor>
</comment>
<evidence type="ECO:0000256" key="16">
    <source>
        <dbReference type="PIRSR" id="PIRSR601382-2"/>
    </source>
</evidence>
<evidence type="ECO:0000256" key="11">
    <source>
        <dbReference type="ARBA" id="ARBA00047669"/>
    </source>
</evidence>
<feature type="non-terminal residue" evidence="20">
    <location>
        <position position="1"/>
    </location>
</feature>
<evidence type="ECO:0000256" key="2">
    <source>
        <dbReference type="ARBA" id="ARBA00004922"/>
    </source>
</evidence>
<feature type="binding site" evidence="16">
    <location>
        <position position="550"/>
    </location>
    <ligand>
        <name>Ca(2+)</name>
        <dbReference type="ChEBI" id="CHEBI:29108"/>
    </ligand>
</feature>
<dbReference type="InterPro" id="IPR012341">
    <property type="entry name" value="6hp_glycosidase-like_sf"/>
</dbReference>
<feature type="active site" evidence="15">
    <location>
        <position position="464"/>
    </location>
</feature>
<keyword evidence="6 16" id="KW-0106">Calcium</keyword>
<sequence length="563" mass="63488">TDLPRSPPAAAEPRHASPAAPRRLREKLRTAARMAGPPAHTAPGSRQQVQGGERPPEPATGSTPARETRAPLRFDYERFRQSLRHPVRGSRSGEDPETRARRMKVKEMMKFAWDNYKQYALGKNELRPLTKNGHIGNMFGGLRGATVVDALDTLYIMELEEEFQEAKKWVENSFDLNVNGEASLFEVNIRYVGGLLAAYYLTGEEVFKSKALELGEKLLPAFNTPTGIPRGVINLGRQDTLSLFSPCSGMSWSWGWASAGSSILAEFGTLHLEFLHLSELSGNPVFAEKASTSQHVLNRIEKPQGLYPNFLSPVTGNWVQHHVSIGGLGDSFYEYLIKSWLMSDKKDTEAKKMYDDALEAIEKHLVKKSAGGLTYIAEWRGGALEHKMGHLACFSGGMIALGAEHAGEERKQHYVDLAAEITNTCHESYARSDTKLGPEAFRFDAGTEAMATRLSERYYILRPEVVESYMYMWRLTHDPKYREWGWEVVKALEKHCRVEAGFSGIRDVYSTPPFHDNMQQSFFLAETLKYLYLLFCEDDVLSLDDWVFNTEAHPLPINHTNFK</sequence>
<dbReference type="GO" id="GO:0005783">
    <property type="term" value="C:endoplasmic reticulum"/>
    <property type="evidence" value="ECO:0007669"/>
    <property type="project" value="TreeGrafter"/>
</dbReference>
<dbReference type="InterPro" id="IPR001382">
    <property type="entry name" value="Glyco_hydro_47"/>
</dbReference>
<dbReference type="Proteomes" id="UP000536260">
    <property type="component" value="Unassembled WGS sequence"/>
</dbReference>
<dbReference type="PRINTS" id="PR00747">
    <property type="entry name" value="GLYHDRLASE47"/>
</dbReference>
<keyword evidence="5 18" id="KW-0378">Hydrolase</keyword>
<comment type="subcellular location">
    <subcellularLocation>
        <location evidence="14">Endomembrane system</location>
        <topology evidence="14">Single-pass type II membrane protein</topology>
    </subcellularLocation>
</comment>
<evidence type="ECO:0000256" key="9">
    <source>
        <dbReference type="ARBA" id="ARBA00023157"/>
    </source>
</evidence>
<keyword evidence="16" id="KW-0479">Metal-binding</keyword>
<dbReference type="EC" id="3.2.1.-" evidence="18"/>
<dbReference type="FunFam" id="1.50.10.10:FF:000002">
    <property type="entry name" value="alpha-1,2-Mannosidase"/>
    <property type="match status" value="1"/>
</dbReference>
<evidence type="ECO:0000256" key="6">
    <source>
        <dbReference type="ARBA" id="ARBA00022837"/>
    </source>
</evidence>
<evidence type="ECO:0000256" key="15">
    <source>
        <dbReference type="PIRSR" id="PIRSR601382-1"/>
    </source>
</evidence>
<dbReference type="PANTHER" id="PTHR11742">
    <property type="entry name" value="MANNOSYL-OLIGOSACCHARIDE ALPHA-1,2-MANNOSIDASE-RELATED"/>
    <property type="match status" value="1"/>
</dbReference>
<dbReference type="GO" id="GO:0005509">
    <property type="term" value="F:calcium ion binding"/>
    <property type="evidence" value="ECO:0007669"/>
    <property type="project" value="InterPro"/>
</dbReference>
<accession>A0A7L3AQK4</accession>
<reference evidence="20 21" key="1">
    <citation type="submission" date="2019-09" db="EMBL/GenBank/DDBJ databases">
        <title>Bird 10,000 Genomes (B10K) Project - Family phase.</title>
        <authorList>
            <person name="Zhang G."/>
        </authorList>
    </citation>
    <scope>NUCLEOTIDE SEQUENCE [LARGE SCALE GENOMIC DNA]</scope>
    <source>
        <strain evidence="20">B10K-DU-003-42</strain>
        <tissue evidence="20">Mixed tissue sample</tissue>
    </source>
</reference>
<comment type="catalytic activity">
    <reaction evidence="12">
        <text>N(4)-(alpha-D-Man-(1-&gt;2)-alpha-D-Man-(1-&gt;2)-alpha-D-Man-(1-&gt;3)-[alpha-D-Man-(1-&gt;2)-alpha-D-Man-(1-&gt;3)-[alpha-D-Man-(1-&gt;2)-alpha-D-Man-(1-&gt;6)]-alpha-D-Man-(1-&gt;6)]-beta-D-Man-(1-&gt;4)-beta-D-GlcNAc-(1-&gt;4)-beta-D-GlcNAc)-L-asparaginyl-[protein] (N-glucan mannose isomer 9A1,2,3B1,2,3) + 4 H2O = N(4)-(alpha-D-Man-(1-&gt;3)-[alpha-D-Man-(1-&gt;3)-[alpha-D-Man-(1-&gt;6)]-alpha-D-Man-(1-&gt;6)]-beta-D-Man-(1-&gt;4)-beta-D-GlcNAc-(1-&gt;4)-beta-D-GlcNAc)-L-asparaginyl-[protein] (N-glucan mannose isomer 5A1,2) + 4 beta-D-mannose</text>
        <dbReference type="Rhea" id="RHEA:56008"/>
        <dbReference type="Rhea" id="RHEA-COMP:14356"/>
        <dbReference type="Rhea" id="RHEA-COMP:14367"/>
        <dbReference type="ChEBI" id="CHEBI:15377"/>
        <dbReference type="ChEBI" id="CHEBI:28563"/>
        <dbReference type="ChEBI" id="CHEBI:59087"/>
        <dbReference type="ChEBI" id="CHEBI:139493"/>
        <dbReference type="EC" id="3.2.1.113"/>
    </reaction>
</comment>
<dbReference type="GO" id="GO:0070062">
    <property type="term" value="C:extracellular exosome"/>
    <property type="evidence" value="ECO:0007669"/>
    <property type="project" value="TreeGrafter"/>
</dbReference>
<evidence type="ECO:0000256" key="7">
    <source>
        <dbReference type="ARBA" id="ARBA00022968"/>
    </source>
</evidence>
<organism evidence="20 21">
    <name type="scientific">Syrrhaptes paradoxus</name>
    <name type="common">Pallas's sandgrouse</name>
    <dbReference type="NCBI Taxonomy" id="302527"/>
    <lineage>
        <taxon>Eukaryota</taxon>
        <taxon>Metazoa</taxon>
        <taxon>Chordata</taxon>
        <taxon>Craniata</taxon>
        <taxon>Vertebrata</taxon>
        <taxon>Euteleostomi</taxon>
        <taxon>Archelosauria</taxon>
        <taxon>Archosauria</taxon>
        <taxon>Dinosauria</taxon>
        <taxon>Saurischia</taxon>
        <taxon>Theropoda</taxon>
        <taxon>Coelurosauria</taxon>
        <taxon>Aves</taxon>
        <taxon>Neognathae</taxon>
        <taxon>Neoaves</taxon>
        <taxon>Columbimorphae</taxon>
        <taxon>Pterocliformes</taxon>
        <taxon>Pteroclidae</taxon>
        <taxon>Syrrhaptes</taxon>
    </lineage>
</organism>
<evidence type="ECO:0000256" key="18">
    <source>
        <dbReference type="RuleBase" id="RU361193"/>
    </source>
</evidence>
<feature type="active site" description="Proton donor" evidence="15">
    <location>
        <position position="330"/>
    </location>
</feature>
<gene>
    <name evidence="20" type="primary">Man1c1</name>
    <name evidence="20" type="ORF">SYRPAR_R03151</name>
</gene>
<feature type="compositionally biased region" description="Basic and acidic residues" evidence="19">
    <location>
        <begin position="91"/>
        <end position="100"/>
    </location>
</feature>
<feature type="disulfide bond" evidence="17">
    <location>
        <begin position="393"/>
        <end position="425"/>
    </location>
</feature>
<evidence type="ECO:0000256" key="19">
    <source>
        <dbReference type="SAM" id="MobiDB-lite"/>
    </source>
</evidence>
<dbReference type="InterPro" id="IPR050749">
    <property type="entry name" value="Glycosyl_Hydrolase_47"/>
</dbReference>
<evidence type="ECO:0000256" key="10">
    <source>
        <dbReference type="ARBA" id="ARBA00023295"/>
    </source>
</evidence>
<proteinExistence type="inferred from homology"/>
<evidence type="ECO:0000256" key="5">
    <source>
        <dbReference type="ARBA" id="ARBA00022801"/>
    </source>
</evidence>
<keyword evidence="4" id="KW-0812">Transmembrane</keyword>
<keyword evidence="7" id="KW-0735">Signal-anchor</keyword>
<dbReference type="InterPro" id="IPR036026">
    <property type="entry name" value="Seven-hairpin_glycosidases"/>
</dbReference>
<keyword evidence="9 17" id="KW-1015">Disulfide bond</keyword>
<dbReference type="GO" id="GO:0005975">
    <property type="term" value="P:carbohydrate metabolic process"/>
    <property type="evidence" value="ECO:0007669"/>
    <property type="project" value="InterPro"/>
</dbReference>
<evidence type="ECO:0000256" key="12">
    <source>
        <dbReference type="ARBA" id="ARBA00048605"/>
    </source>
</evidence>
<evidence type="ECO:0000256" key="14">
    <source>
        <dbReference type="ARBA" id="ARBA00060399"/>
    </source>
</evidence>
<dbReference type="Pfam" id="PF01532">
    <property type="entry name" value="Glyco_hydro_47"/>
    <property type="match status" value="1"/>
</dbReference>
<feature type="active site" description="Proton donor" evidence="15">
    <location>
        <position position="439"/>
    </location>
</feature>
<evidence type="ECO:0000256" key="17">
    <source>
        <dbReference type="PIRSR" id="PIRSR601382-3"/>
    </source>
</evidence>
<protein>
    <recommendedName>
        <fullName evidence="18">alpha-1,2-Mannosidase</fullName>
        <ecNumber evidence="18">3.2.1.-</ecNumber>
    </recommendedName>
</protein>
<comment type="function">
    <text evidence="13">Involved in the maturation of Asn-linked oligosaccharides. Progressively trim alpha-1,2-linked mannose residues from Man(9)GlcNAc(2) to produce Man(5)GlcNAc(2).</text>
</comment>
<evidence type="ECO:0000256" key="1">
    <source>
        <dbReference type="ARBA" id="ARBA00001913"/>
    </source>
</evidence>
<evidence type="ECO:0000256" key="4">
    <source>
        <dbReference type="ARBA" id="ARBA00022692"/>
    </source>
</evidence>
<feature type="compositionally biased region" description="Low complexity" evidence="19">
    <location>
        <begin position="1"/>
        <end position="21"/>
    </location>
</feature>
<dbReference type="PANTHER" id="PTHR11742:SF28">
    <property type="entry name" value="MANNOSYL-OLIGOSACCHARIDE 1,2-ALPHA-MANNOSIDASE IC"/>
    <property type="match status" value="1"/>
</dbReference>
<dbReference type="SUPFAM" id="SSF48225">
    <property type="entry name" value="Seven-hairpin glycosidases"/>
    <property type="match status" value="1"/>
</dbReference>
<comment type="caution">
    <text evidence="20">The sequence shown here is derived from an EMBL/GenBank/DDBJ whole genome shotgun (WGS) entry which is preliminary data.</text>
</comment>
<keyword evidence="8" id="KW-0472">Membrane</keyword>
<evidence type="ECO:0000256" key="13">
    <source>
        <dbReference type="ARBA" id="ARBA00054774"/>
    </source>
</evidence>
<evidence type="ECO:0000313" key="21">
    <source>
        <dbReference type="Proteomes" id="UP000536260"/>
    </source>
</evidence>
<comment type="similarity">
    <text evidence="3 18">Belongs to the glycosyl hydrolase 47 family.</text>
</comment>
<name>A0A7L3AQK4_9AVES</name>
<feature type="non-terminal residue" evidence="20">
    <location>
        <position position="563"/>
    </location>
</feature>
<evidence type="ECO:0000313" key="20">
    <source>
        <dbReference type="EMBL" id="NXT22471.1"/>
    </source>
</evidence>